<feature type="region of interest" description="Disordered" evidence="1">
    <location>
        <begin position="231"/>
        <end position="260"/>
    </location>
</feature>
<comment type="caution">
    <text evidence="2">The sequence shown here is derived from an EMBL/GenBank/DDBJ whole genome shotgun (WGS) entry which is preliminary data.</text>
</comment>
<feature type="region of interest" description="Disordered" evidence="1">
    <location>
        <begin position="274"/>
        <end position="295"/>
    </location>
</feature>
<evidence type="ECO:0000313" key="2">
    <source>
        <dbReference type="EMBL" id="GLZ79358.1"/>
    </source>
</evidence>
<organism evidence="2 3">
    <name type="scientific">Actinorhabdospora filicis</name>
    <dbReference type="NCBI Taxonomy" id="1785913"/>
    <lineage>
        <taxon>Bacteria</taxon>
        <taxon>Bacillati</taxon>
        <taxon>Actinomycetota</taxon>
        <taxon>Actinomycetes</taxon>
        <taxon>Micromonosporales</taxon>
        <taxon>Micromonosporaceae</taxon>
        <taxon>Actinorhabdospora</taxon>
    </lineage>
</organism>
<proteinExistence type="predicted"/>
<evidence type="ECO:0000256" key="1">
    <source>
        <dbReference type="SAM" id="MobiDB-lite"/>
    </source>
</evidence>
<dbReference type="SUPFAM" id="SSF140453">
    <property type="entry name" value="EsxAB dimer-like"/>
    <property type="match status" value="1"/>
</dbReference>
<reference evidence="2" key="1">
    <citation type="submission" date="2023-03" db="EMBL/GenBank/DDBJ databases">
        <title>Actinorhabdospora filicis NBRC 111898.</title>
        <authorList>
            <person name="Ichikawa N."/>
            <person name="Sato H."/>
            <person name="Tonouchi N."/>
        </authorList>
    </citation>
    <scope>NUCLEOTIDE SEQUENCE</scope>
    <source>
        <strain evidence="2">NBRC 111898</strain>
    </source>
</reference>
<dbReference type="RefSeq" id="WP_285664516.1">
    <property type="nucleotide sequence ID" value="NZ_BSTX01000003.1"/>
</dbReference>
<evidence type="ECO:0000313" key="3">
    <source>
        <dbReference type="Proteomes" id="UP001165079"/>
    </source>
</evidence>
<evidence type="ECO:0008006" key="4">
    <source>
        <dbReference type="Google" id="ProtNLM"/>
    </source>
</evidence>
<accession>A0A9W6WAT5</accession>
<protein>
    <recommendedName>
        <fullName evidence="4">tRNA nuclease CdiA C-terminal domain-containing protein</fullName>
    </recommendedName>
</protein>
<dbReference type="Proteomes" id="UP001165079">
    <property type="component" value="Unassembled WGS sequence"/>
</dbReference>
<dbReference type="InterPro" id="IPR036689">
    <property type="entry name" value="ESAT-6-like_sf"/>
</dbReference>
<dbReference type="AlphaFoldDB" id="A0A9W6WAT5"/>
<gene>
    <name evidence="2" type="ORF">Afil01_41650</name>
</gene>
<name>A0A9W6WAT5_9ACTN</name>
<feature type="compositionally biased region" description="Basic and acidic residues" evidence="1">
    <location>
        <begin position="242"/>
        <end position="251"/>
    </location>
</feature>
<keyword evidence="3" id="KW-1185">Reference proteome</keyword>
<dbReference type="Gene3D" id="3.40.1350.120">
    <property type="match status" value="1"/>
</dbReference>
<dbReference type="EMBL" id="BSTX01000003">
    <property type="protein sequence ID" value="GLZ79358.1"/>
    <property type="molecule type" value="Genomic_DNA"/>
</dbReference>
<sequence length="373" mass="40037">MTAADLGGDIAALLNGMGLGKPDGANLGVLGDRADPGAALRAKYPWVMVKFEKLTRPLEQLEGVPAVIQAYADRWRAVGGQAGEIGGSVTRSLQDLSGLWGSKGASAYETYMTRNAEGLYGLTTGAAAMADIAVATGEVAADIREQIFELAAKAARELIHKIPQWIAERGGMSPTVKVALLAAAAALIAGFLVTVASRIKLLREQLDKFIKLLGNLRRLVDAARDVLRLPEADKTGPTLPPDPDRKPKGTPEPEFGDPNKAWENKALKQLAEDGYDVTQRPPPRANGRKPDADVDGEYWDATVAGTNHNTLRREILDKVGTGPHDIQADRILVVVPPGTSDDALRKAVFHPPIRGLREIKVWRGTGPVEDFYP</sequence>